<keyword evidence="2" id="KW-0540">Nuclease</keyword>
<dbReference type="PANTHER" id="PTHR14859">
    <property type="entry name" value="CALCOFLUOR WHITE HYPERSENSITIVE PROTEIN PRECURSOR"/>
    <property type="match status" value="1"/>
</dbReference>
<dbReference type="GO" id="GO:0006506">
    <property type="term" value="P:GPI anchor biosynthetic process"/>
    <property type="evidence" value="ECO:0007669"/>
    <property type="project" value="TreeGrafter"/>
</dbReference>
<dbReference type="AlphaFoldDB" id="A0A9E2NWI9"/>
<organism evidence="2 3">
    <name type="scientific">Candidatus Fusobacterium pullicola</name>
    <dbReference type="NCBI Taxonomy" id="2838601"/>
    <lineage>
        <taxon>Bacteria</taxon>
        <taxon>Fusobacteriati</taxon>
        <taxon>Fusobacteriota</taxon>
        <taxon>Fusobacteriia</taxon>
        <taxon>Fusobacteriales</taxon>
        <taxon>Fusobacteriaceae</taxon>
        <taxon>Fusobacterium</taxon>
    </lineage>
</organism>
<name>A0A9E2NWI9_9FUSO</name>
<evidence type="ECO:0000259" key="1">
    <source>
        <dbReference type="Pfam" id="PF03372"/>
    </source>
</evidence>
<dbReference type="InterPro" id="IPR036691">
    <property type="entry name" value="Endo/exonu/phosph_ase_sf"/>
</dbReference>
<reference evidence="2" key="2">
    <citation type="submission" date="2021-04" db="EMBL/GenBank/DDBJ databases">
        <authorList>
            <person name="Gilroy R."/>
        </authorList>
    </citation>
    <scope>NUCLEOTIDE SEQUENCE</scope>
    <source>
        <strain evidence="2">A6-441</strain>
    </source>
</reference>
<sequence length="276" mass="31148">MKKLIFIFTLILSIITFAEEKIKVVSFNIAAGAKNFKADLNKTADAIKALDADIIGIQEVDRLTKRSGYVDQIKVLADLTGYNFVFGKTIDFDGGEYGIGILTKHPILKAEKIDLPNEPNEEPRVALMAQVKVPTIQEPVNFINTHLGIVLNAKTDEELARDSSIRVRQAKVINDYATKIKGLKFLVGDMNDRINSDSMTLLKYNWKCVFDEETSKTYTYSATEPFKGIDFIFVSPEKQWNINAFVPSTEEYRNETGIDWRIISDHLPVIATFEAK</sequence>
<dbReference type="InterPro" id="IPR051916">
    <property type="entry name" value="GPI-anchor_lipid_remodeler"/>
</dbReference>
<reference evidence="2" key="1">
    <citation type="journal article" date="2021" name="PeerJ">
        <title>Extensive microbial diversity within the chicken gut microbiome revealed by metagenomics and culture.</title>
        <authorList>
            <person name="Gilroy R."/>
            <person name="Ravi A."/>
            <person name="Getino M."/>
            <person name="Pursley I."/>
            <person name="Horton D.L."/>
            <person name="Alikhan N.F."/>
            <person name="Baker D."/>
            <person name="Gharbi K."/>
            <person name="Hall N."/>
            <person name="Watson M."/>
            <person name="Adriaenssens E.M."/>
            <person name="Foster-Nyarko E."/>
            <person name="Jarju S."/>
            <person name="Secka A."/>
            <person name="Antonio M."/>
            <person name="Oren A."/>
            <person name="Chaudhuri R.R."/>
            <person name="La Ragione R."/>
            <person name="Hildebrand F."/>
            <person name="Pallen M.J."/>
        </authorList>
    </citation>
    <scope>NUCLEOTIDE SEQUENCE</scope>
    <source>
        <strain evidence="2">A6-441</strain>
    </source>
</reference>
<accession>A0A9E2NWI9</accession>
<feature type="domain" description="Endonuclease/exonuclease/phosphatase" evidence="1">
    <location>
        <begin position="25"/>
        <end position="266"/>
    </location>
</feature>
<dbReference type="SUPFAM" id="SSF56219">
    <property type="entry name" value="DNase I-like"/>
    <property type="match status" value="1"/>
</dbReference>
<dbReference type="Pfam" id="PF03372">
    <property type="entry name" value="Exo_endo_phos"/>
    <property type="match status" value="1"/>
</dbReference>
<dbReference type="InterPro" id="IPR005135">
    <property type="entry name" value="Endo/exonuclease/phosphatase"/>
</dbReference>
<dbReference type="GO" id="GO:0016020">
    <property type="term" value="C:membrane"/>
    <property type="evidence" value="ECO:0007669"/>
    <property type="project" value="GOC"/>
</dbReference>
<keyword evidence="2" id="KW-0378">Hydrolase</keyword>
<protein>
    <submittedName>
        <fullName evidence="2">Endonuclease/exonuclease/phosphatase family protein</fullName>
    </submittedName>
</protein>
<evidence type="ECO:0000313" key="2">
    <source>
        <dbReference type="EMBL" id="MBU3841600.1"/>
    </source>
</evidence>
<evidence type="ECO:0000313" key="3">
    <source>
        <dbReference type="Proteomes" id="UP000724657"/>
    </source>
</evidence>
<dbReference type="Proteomes" id="UP000724657">
    <property type="component" value="Unassembled WGS sequence"/>
</dbReference>
<dbReference type="EMBL" id="JAHLFN010000012">
    <property type="protein sequence ID" value="MBU3841600.1"/>
    <property type="molecule type" value="Genomic_DNA"/>
</dbReference>
<proteinExistence type="predicted"/>
<dbReference type="Gene3D" id="3.60.10.10">
    <property type="entry name" value="Endonuclease/exonuclease/phosphatase"/>
    <property type="match status" value="1"/>
</dbReference>
<gene>
    <name evidence="2" type="ORF">IAA47_01140</name>
</gene>
<dbReference type="PANTHER" id="PTHR14859:SF15">
    <property type="entry name" value="ENDONUCLEASE_EXONUCLEASE_PHOSPHATASE DOMAIN-CONTAINING PROTEIN"/>
    <property type="match status" value="1"/>
</dbReference>
<keyword evidence="2" id="KW-0255">Endonuclease</keyword>
<comment type="caution">
    <text evidence="2">The sequence shown here is derived from an EMBL/GenBank/DDBJ whole genome shotgun (WGS) entry which is preliminary data.</text>
</comment>
<dbReference type="GO" id="GO:0004519">
    <property type="term" value="F:endonuclease activity"/>
    <property type="evidence" value="ECO:0007669"/>
    <property type="project" value="UniProtKB-KW"/>
</dbReference>